<protein>
    <submittedName>
        <fullName evidence="2">Uncharacterized protein</fullName>
    </submittedName>
</protein>
<dbReference type="AlphaFoldDB" id="A0A915HDF6"/>
<evidence type="ECO:0000313" key="2">
    <source>
        <dbReference type="WBParaSite" id="nRc.2.0.1.t00100-RA"/>
    </source>
</evidence>
<name>A0A915HDF6_ROMCU</name>
<dbReference type="WBParaSite" id="nRc.2.0.1.t00100-RA">
    <property type="protein sequence ID" value="nRc.2.0.1.t00100-RA"/>
    <property type="gene ID" value="nRc.2.0.1.g00100"/>
</dbReference>
<reference evidence="2" key="1">
    <citation type="submission" date="2022-11" db="UniProtKB">
        <authorList>
            <consortium name="WormBaseParasite"/>
        </authorList>
    </citation>
    <scope>IDENTIFICATION</scope>
</reference>
<dbReference type="Proteomes" id="UP000887565">
    <property type="component" value="Unplaced"/>
</dbReference>
<proteinExistence type="predicted"/>
<sequence>MTDKFIQVAAEKSSPTIHLGAEILQVEFLAHHDLSLTNNRRVVCRTDKNLQLITIGENLDVKCEMWNENMKLATLCQNPYLNGELAFLDASSQIFISSLDTTFSLTSATKLSLSQDSNDQKNFFHRLCWSDHPRQIFALKNNYLNLIDLRDRNCGQFWVQNASKIHTIERFDDDSKYYLLTNDRSAFIIDQRQTGRSVFDFHHNFIDQPTFTAVSDSLQKNSQLDLHRLLILCSRQLNDVFWTPLIWCRKSMTICQGLAPQFVPSLSDNVEWFKCSRPLTTCTTSFQKRCQAPVRGLKLISNALNRENSRCDIALILNDVGDLGYMTFQLGEGNALTLSNSPMYKKELDTIGDFIRSRSSIYIKNNVPEKPAEFLNAENNCDRSTLLDSMTNLSVADDLQISSNFDSSALSQQDLFEKHDVESVIASNIKSDDDDAETAFEEHIFLCDLKSQISSDLNNLIGKNVDDNGKIVLELWNSNDE</sequence>
<keyword evidence="1" id="KW-1185">Reference proteome</keyword>
<accession>A0A915HDF6</accession>
<organism evidence="1 2">
    <name type="scientific">Romanomermis culicivorax</name>
    <name type="common">Nematode worm</name>
    <dbReference type="NCBI Taxonomy" id="13658"/>
    <lineage>
        <taxon>Eukaryota</taxon>
        <taxon>Metazoa</taxon>
        <taxon>Ecdysozoa</taxon>
        <taxon>Nematoda</taxon>
        <taxon>Enoplea</taxon>
        <taxon>Dorylaimia</taxon>
        <taxon>Mermithida</taxon>
        <taxon>Mermithoidea</taxon>
        <taxon>Mermithidae</taxon>
        <taxon>Romanomermis</taxon>
    </lineage>
</organism>
<evidence type="ECO:0000313" key="1">
    <source>
        <dbReference type="Proteomes" id="UP000887565"/>
    </source>
</evidence>